<keyword evidence="1" id="KW-0472">Membrane</keyword>
<name>A0A418YD05_9GAMM</name>
<accession>A0A418YD05</accession>
<feature type="transmembrane region" description="Helical" evidence="1">
    <location>
        <begin position="44"/>
        <end position="64"/>
    </location>
</feature>
<dbReference type="Proteomes" id="UP000283255">
    <property type="component" value="Unassembled WGS sequence"/>
</dbReference>
<evidence type="ECO:0000313" key="3">
    <source>
        <dbReference type="Proteomes" id="UP000283255"/>
    </source>
</evidence>
<sequence length="227" mass="25416">MEQLTTVNITPLNKRHANTMVYGSLILILVLMGAYPLLKTVWAIYILLLPTFILFFIIGCGKLMEPDPSLTIAPARMTWHSNRGDVVLNWSDIHHFGMPAGSRASGHAPLNLIGIQLHRIEALLDAIPLRACNLIIHQHRNLMMAIALDESIKEAQAVDESVLNDKFQGNNGELYTGLKASLAHRLLHTKKLTGYHMFIPANCLDRDIEAFLPLLKDYHLQAVAQKE</sequence>
<protein>
    <submittedName>
        <fullName evidence="2">DUF2982 domain-containing protein</fullName>
    </submittedName>
</protein>
<feature type="transmembrane region" description="Helical" evidence="1">
    <location>
        <begin position="20"/>
        <end position="38"/>
    </location>
</feature>
<dbReference type="EMBL" id="QZCH01000017">
    <property type="protein sequence ID" value="RJG42408.1"/>
    <property type="molecule type" value="Genomic_DNA"/>
</dbReference>
<evidence type="ECO:0000256" key="1">
    <source>
        <dbReference type="SAM" id="Phobius"/>
    </source>
</evidence>
<dbReference type="RefSeq" id="WP_119911230.1">
    <property type="nucleotide sequence ID" value="NZ_QZCH01000017.1"/>
</dbReference>
<organism evidence="2 3">
    <name type="scientific">Motilimonas pumila</name>
    <dbReference type="NCBI Taxonomy" id="2303987"/>
    <lineage>
        <taxon>Bacteria</taxon>
        <taxon>Pseudomonadati</taxon>
        <taxon>Pseudomonadota</taxon>
        <taxon>Gammaproteobacteria</taxon>
        <taxon>Alteromonadales</taxon>
        <taxon>Alteromonadales genera incertae sedis</taxon>
        <taxon>Motilimonas</taxon>
    </lineage>
</organism>
<dbReference type="OrthoDB" id="7061905at2"/>
<keyword evidence="1" id="KW-0812">Transmembrane</keyword>
<dbReference type="AlphaFoldDB" id="A0A418YD05"/>
<keyword evidence="3" id="KW-1185">Reference proteome</keyword>
<reference evidence="2 3" key="1">
    <citation type="submission" date="2018-09" db="EMBL/GenBank/DDBJ databases">
        <authorList>
            <person name="Wang F."/>
        </authorList>
    </citation>
    <scope>NUCLEOTIDE SEQUENCE [LARGE SCALE GENOMIC DNA]</scope>
    <source>
        <strain evidence="2 3">PLHSC7-2</strain>
    </source>
</reference>
<evidence type="ECO:0000313" key="2">
    <source>
        <dbReference type="EMBL" id="RJG42408.1"/>
    </source>
</evidence>
<reference evidence="2 3" key="2">
    <citation type="submission" date="2019-01" db="EMBL/GenBank/DDBJ databases">
        <title>Motilimonas pumilus sp. nov., isolated from the gut of sea cucumber (Apostichopus japonicus).</title>
        <authorList>
            <person name="Wang F.-Q."/>
            <person name="Ren L.-H."/>
            <person name="Lin Y.-W."/>
            <person name="Sun G.-H."/>
            <person name="Du Z.-J."/>
            <person name="Zhao J.-X."/>
            <person name="Liu X.-J."/>
            <person name="Liu L.-J."/>
        </authorList>
    </citation>
    <scope>NUCLEOTIDE SEQUENCE [LARGE SCALE GENOMIC DNA]</scope>
    <source>
        <strain evidence="2 3">PLHSC7-2</strain>
    </source>
</reference>
<gene>
    <name evidence="2" type="ORF">D1Z90_13115</name>
</gene>
<keyword evidence="1" id="KW-1133">Transmembrane helix</keyword>
<dbReference type="Pfam" id="PF11201">
    <property type="entry name" value="DUF2982"/>
    <property type="match status" value="1"/>
</dbReference>
<comment type="caution">
    <text evidence="2">The sequence shown here is derived from an EMBL/GenBank/DDBJ whole genome shotgun (WGS) entry which is preliminary data.</text>
</comment>
<proteinExistence type="predicted"/>
<dbReference type="InterPro" id="IPR021367">
    <property type="entry name" value="DUF2982"/>
</dbReference>